<organism evidence="2">
    <name type="scientific">Anguilla anguilla</name>
    <name type="common">European freshwater eel</name>
    <name type="synonym">Muraena anguilla</name>
    <dbReference type="NCBI Taxonomy" id="7936"/>
    <lineage>
        <taxon>Eukaryota</taxon>
        <taxon>Metazoa</taxon>
        <taxon>Chordata</taxon>
        <taxon>Craniata</taxon>
        <taxon>Vertebrata</taxon>
        <taxon>Euteleostomi</taxon>
        <taxon>Actinopterygii</taxon>
        <taxon>Neopterygii</taxon>
        <taxon>Teleostei</taxon>
        <taxon>Anguilliformes</taxon>
        <taxon>Anguillidae</taxon>
        <taxon>Anguilla</taxon>
    </lineage>
</organism>
<proteinExistence type="predicted"/>
<protein>
    <submittedName>
        <fullName evidence="2">Uncharacterized protein</fullName>
    </submittedName>
</protein>
<dbReference type="AlphaFoldDB" id="A0A0E9PDW2"/>
<evidence type="ECO:0000256" key="1">
    <source>
        <dbReference type="SAM" id="MobiDB-lite"/>
    </source>
</evidence>
<name>A0A0E9PDW2_ANGAN</name>
<reference evidence="2" key="1">
    <citation type="submission" date="2014-11" db="EMBL/GenBank/DDBJ databases">
        <authorList>
            <person name="Amaro Gonzalez C."/>
        </authorList>
    </citation>
    <scope>NUCLEOTIDE SEQUENCE</scope>
</reference>
<feature type="region of interest" description="Disordered" evidence="1">
    <location>
        <begin position="1"/>
        <end position="41"/>
    </location>
</feature>
<accession>A0A0E9PDW2</accession>
<dbReference type="EMBL" id="GBXM01106337">
    <property type="protein sequence ID" value="JAH02240.1"/>
    <property type="molecule type" value="Transcribed_RNA"/>
</dbReference>
<sequence length="41" mass="4582">MNCSHSLSMPGFTTHVLHTNFSPRHRSNPSRPPGMKTQDCS</sequence>
<evidence type="ECO:0000313" key="2">
    <source>
        <dbReference type="EMBL" id="JAH02240.1"/>
    </source>
</evidence>
<reference evidence="2" key="2">
    <citation type="journal article" date="2015" name="Fish Shellfish Immunol.">
        <title>Early steps in the European eel (Anguilla anguilla)-Vibrio vulnificus interaction in the gills: Role of the RtxA13 toxin.</title>
        <authorList>
            <person name="Callol A."/>
            <person name="Pajuelo D."/>
            <person name="Ebbesson L."/>
            <person name="Teles M."/>
            <person name="MacKenzie S."/>
            <person name="Amaro C."/>
        </authorList>
    </citation>
    <scope>NUCLEOTIDE SEQUENCE</scope>
</reference>